<reference evidence="7" key="1">
    <citation type="submission" date="2022-03" db="EMBL/GenBank/DDBJ databases">
        <title>Complete genome sequence of Caldinitratiruptor microaerophilus.</title>
        <authorList>
            <person name="Mukaiyama R."/>
            <person name="Nishiyama T."/>
            <person name="Ueda K."/>
        </authorList>
    </citation>
    <scope>NUCLEOTIDE SEQUENCE</scope>
    <source>
        <strain evidence="7">JCM 16183</strain>
    </source>
</reference>
<dbReference type="PANTHER" id="PTHR10937:SF0">
    <property type="entry name" value="GLUTAMINE--FRUCTOSE-6-PHOSPHATE TRANSAMINASE (ISOMERIZING)"/>
    <property type="match status" value="1"/>
</dbReference>
<evidence type="ECO:0000313" key="8">
    <source>
        <dbReference type="Proteomes" id="UP001163687"/>
    </source>
</evidence>
<evidence type="ECO:0000313" key="7">
    <source>
        <dbReference type="EMBL" id="BDG60405.1"/>
    </source>
</evidence>
<keyword evidence="8" id="KW-1185">Reference proteome</keyword>
<dbReference type="SUPFAM" id="SSF53697">
    <property type="entry name" value="SIS domain"/>
    <property type="match status" value="1"/>
</dbReference>
<evidence type="ECO:0000256" key="4">
    <source>
        <dbReference type="ARBA" id="ARBA00022737"/>
    </source>
</evidence>
<dbReference type="EC" id="2.6.1.16" evidence="2"/>
<keyword evidence="4" id="KW-0677">Repeat</keyword>
<evidence type="ECO:0000256" key="3">
    <source>
        <dbReference type="ARBA" id="ARBA00016090"/>
    </source>
</evidence>
<dbReference type="KEGG" id="cmic:caldi_14950"/>
<feature type="domain" description="SIS" evidence="6">
    <location>
        <begin position="29"/>
        <end position="173"/>
    </location>
</feature>
<evidence type="ECO:0000256" key="2">
    <source>
        <dbReference type="ARBA" id="ARBA00012916"/>
    </source>
</evidence>
<dbReference type="AlphaFoldDB" id="A0AA35CJG7"/>
<dbReference type="GO" id="GO:0005829">
    <property type="term" value="C:cytosol"/>
    <property type="evidence" value="ECO:0007669"/>
    <property type="project" value="TreeGrafter"/>
</dbReference>
<evidence type="ECO:0000259" key="6">
    <source>
        <dbReference type="PROSITE" id="PS51464"/>
    </source>
</evidence>
<feature type="domain" description="SIS" evidence="6">
    <location>
        <begin position="192"/>
        <end position="336"/>
    </location>
</feature>
<name>A0AA35CJG7_9FIRM</name>
<dbReference type="GO" id="GO:0097367">
    <property type="term" value="F:carbohydrate derivative binding"/>
    <property type="evidence" value="ECO:0007669"/>
    <property type="project" value="InterPro"/>
</dbReference>
<dbReference type="CDD" id="cd05008">
    <property type="entry name" value="SIS_GlmS_GlmD_1"/>
    <property type="match status" value="1"/>
</dbReference>
<dbReference type="InterPro" id="IPR001347">
    <property type="entry name" value="SIS_dom"/>
</dbReference>
<comment type="catalytic activity">
    <reaction evidence="1">
        <text>D-fructose 6-phosphate + L-glutamine = D-glucosamine 6-phosphate + L-glutamate</text>
        <dbReference type="Rhea" id="RHEA:13237"/>
        <dbReference type="ChEBI" id="CHEBI:29985"/>
        <dbReference type="ChEBI" id="CHEBI:58359"/>
        <dbReference type="ChEBI" id="CHEBI:58725"/>
        <dbReference type="ChEBI" id="CHEBI:61527"/>
        <dbReference type="EC" id="2.6.1.16"/>
    </reaction>
</comment>
<dbReference type="InterPro" id="IPR035466">
    <property type="entry name" value="GlmS/AgaS_SIS"/>
</dbReference>
<dbReference type="PROSITE" id="PS51464">
    <property type="entry name" value="SIS"/>
    <property type="match status" value="2"/>
</dbReference>
<keyword evidence="7" id="KW-0032">Aminotransferase</keyword>
<accession>A0AA35CJG7</accession>
<gene>
    <name evidence="7" type="ORF">caldi_14950</name>
</gene>
<keyword evidence="7" id="KW-0808">Transferase</keyword>
<dbReference type="Gene3D" id="3.40.50.10490">
    <property type="entry name" value="Glucose-6-phosphate isomerase like protein, domain 1"/>
    <property type="match status" value="2"/>
</dbReference>
<dbReference type="PANTHER" id="PTHR10937">
    <property type="entry name" value="GLUCOSAMINE--FRUCTOSE-6-PHOSPHATE AMINOTRANSFERASE, ISOMERIZING"/>
    <property type="match status" value="1"/>
</dbReference>
<dbReference type="EMBL" id="AP025628">
    <property type="protein sequence ID" value="BDG60405.1"/>
    <property type="molecule type" value="Genomic_DNA"/>
</dbReference>
<dbReference type="InterPro" id="IPR046348">
    <property type="entry name" value="SIS_dom_sf"/>
</dbReference>
<evidence type="ECO:0000256" key="1">
    <source>
        <dbReference type="ARBA" id="ARBA00001031"/>
    </source>
</evidence>
<protein>
    <recommendedName>
        <fullName evidence="3">Glutamine--fructose-6-phosphate aminotransferase [isomerizing]</fullName>
        <ecNumber evidence="2">2.6.1.16</ecNumber>
    </recommendedName>
</protein>
<dbReference type="GO" id="GO:0006487">
    <property type="term" value="P:protein N-linked glycosylation"/>
    <property type="evidence" value="ECO:0007669"/>
    <property type="project" value="TreeGrafter"/>
</dbReference>
<dbReference type="GO" id="GO:0006002">
    <property type="term" value="P:fructose 6-phosphate metabolic process"/>
    <property type="evidence" value="ECO:0007669"/>
    <property type="project" value="TreeGrafter"/>
</dbReference>
<evidence type="ECO:0000256" key="5">
    <source>
        <dbReference type="SAM" id="MobiDB-lite"/>
    </source>
</evidence>
<dbReference type="Pfam" id="PF01380">
    <property type="entry name" value="SIS"/>
    <property type="match status" value="2"/>
</dbReference>
<dbReference type="RefSeq" id="WP_264844430.1">
    <property type="nucleotide sequence ID" value="NZ_AP025628.1"/>
</dbReference>
<dbReference type="Proteomes" id="UP001163687">
    <property type="component" value="Chromosome"/>
</dbReference>
<proteinExistence type="predicted"/>
<sequence>MSELERDIRAQPAAFRELIRSGPDRWERALTALRGAGGPGPRRIVLCGMGSSYFASVGAAAALRRWGLPAAAALASELLYDGGPDPEPGDWLVAVSQSGESVEVVRLLERLASRDVTVLAVTSRDGNPVAGMSRAVLTLETPPDHGVAVKSFGASLLTLLYLGNRLAGRPPAEWLEPARDAVEALDSLMPSAAEWLALGRAMDPRLHAMVTLARGPVAAAAREAALLGNEVAKFPAWFEEAGEFRHGIIELAGPHTLACLLVPSGPTGHLQVSLARELARTGAPVLATAPPRLADALRDAGARAIPVPDVPEDYAALPHLLPFQWLTVGWAEARGFVPGRFRYIPSVIRSEGPEPGPSPDPGGGEGR</sequence>
<organism evidence="7 8">
    <name type="scientific">Caldinitratiruptor microaerophilus</name>
    <dbReference type="NCBI Taxonomy" id="671077"/>
    <lineage>
        <taxon>Bacteria</taxon>
        <taxon>Bacillati</taxon>
        <taxon>Bacillota</taxon>
        <taxon>Clostridia</taxon>
        <taxon>Eubacteriales</taxon>
        <taxon>Symbiobacteriaceae</taxon>
        <taxon>Caldinitratiruptor</taxon>
    </lineage>
</organism>
<dbReference type="GO" id="GO:0006047">
    <property type="term" value="P:UDP-N-acetylglucosamine metabolic process"/>
    <property type="evidence" value="ECO:0007669"/>
    <property type="project" value="TreeGrafter"/>
</dbReference>
<feature type="region of interest" description="Disordered" evidence="5">
    <location>
        <begin position="347"/>
        <end position="367"/>
    </location>
</feature>
<dbReference type="GO" id="GO:0004360">
    <property type="term" value="F:glutamine-fructose-6-phosphate transaminase (isomerizing) activity"/>
    <property type="evidence" value="ECO:0007669"/>
    <property type="project" value="UniProtKB-EC"/>
</dbReference>